<organism evidence="5 6">
    <name type="scientific">Candidatus Acidiferrum panamense</name>
    <dbReference type="NCBI Taxonomy" id="2741543"/>
    <lineage>
        <taxon>Bacteria</taxon>
        <taxon>Pseudomonadati</taxon>
        <taxon>Acidobacteriota</taxon>
        <taxon>Terriglobia</taxon>
        <taxon>Candidatus Acidiferrales</taxon>
        <taxon>Candidatus Acidiferrum</taxon>
    </lineage>
</organism>
<comment type="cofactor">
    <cofactor evidence="1">
        <name>pyrroloquinoline quinone</name>
        <dbReference type="ChEBI" id="CHEBI:58442"/>
    </cofactor>
</comment>
<dbReference type="SMART" id="SM00564">
    <property type="entry name" value="PQQ"/>
    <property type="match status" value="4"/>
</dbReference>
<feature type="domain" description="Pyrrolo-quinoline quinone repeat" evidence="4">
    <location>
        <begin position="37"/>
        <end position="357"/>
    </location>
</feature>
<evidence type="ECO:0000313" key="5">
    <source>
        <dbReference type="EMBL" id="MBA0086845.1"/>
    </source>
</evidence>
<name>A0A7V8NT90_9BACT</name>
<reference evidence="5" key="1">
    <citation type="submission" date="2020-06" db="EMBL/GenBank/DDBJ databases">
        <title>Legume-microbial interactions unlock mineral nutrients during tropical forest succession.</title>
        <authorList>
            <person name="Epihov D.Z."/>
        </authorList>
    </citation>
    <scope>NUCLEOTIDE SEQUENCE [LARGE SCALE GENOMIC DNA]</scope>
    <source>
        <strain evidence="5">Pan2503</strain>
    </source>
</reference>
<evidence type="ECO:0000256" key="1">
    <source>
        <dbReference type="ARBA" id="ARBA00001931"/>
    </source>
</evidence>
<dbReference type="EMBL" id="JACDQQ010001703">
    <property type="protein sequence ID" value="MBA0086845.1"/>
    <property type="molecule type" value="Genomic_DNA"/>
</dbReference>
<keyword evidence="3" id="KW-0560">Oxidoreductase</keyword>
<dbReference type="Pfam" id="PF01011">
    <property type="entry name" value="PQQ"/>
    <property type="match status" value="1"/>
</dbReference>
<comment type="caution">
    <text evidence="5">The sequence shown here is derived from an EMBL/GenBank/DDBJ whole genome shotgun (WGS) entry which is preliminary data.</text>
</comment>
<feature type="non-terminal residue" evidence="5">
    <location>
        <position position="357"/>
    </location>
</feature>
<dbReference type="PANTHER" id="PTHR32303">
    <property type="entry name" value="QUINOPROTEIN ALCOHOL DEHYDROGENASE (CYTOCHROME C)"/>
    <property type="match status" value="1"/>
</dbReference>
<dbReference type="Proteomes" id="UP000567293">
    <property type="component" value="Unassembled WGS sequence"/>
</dbReference>
<accession>A0A7V8NT90</accession>
<dbReference type="Gene3D" id="2.140.10.10">
    <property type="entry name" value="Quinoprotein alcohol dehydrogenase-like superfamily"/>
    <property type="match status" value="1"/>
</dbReference>
<gene>
    <name evidence="5" type="ORF">HRJ53_17830</name>
</gene>
<evidence type="ECO:0000256" key="2">
    <source>
        <dbReference type="ARBA" id="ARBA00008156"/>
    </source>
</evidence>
<dbReference type="InterPro" id="IPR002372">
    <property type="entry name" value="PQQ_rpt_dom"/>
</dbReference>
<dbReference type="InterPro" id="IPR018391">
    <property type="entry name" value="PQQ_b-propeller_rpt"/>
</dbReference>
<comment type="similarity">
    <text evidence="2">Belongs to the bacterial PQQ dehydrogenase family.</text>
</comment>
<dbReference type="GO" id="GO:0016491">
    <property type="term" value="F:oxidoreductase activity"/>
    <property type="evidence" value="ECO:0007669"/>
    <property type="project" value="UniProtKB-KW"/>
</dbReference>
<dbReference type="SUPFAM" id="SSF50998">
    <property type="entry name" value="Quinoprotein alcohol dehydrogenase-like"/>
    <property type="match status" value="1"/>
</dbReference>
<evidence type="ECO:0000313" key="6">
    <source>
        <dbReference type="Proteomes" id="UP000567293"/>
    </source>
</evidence>
<evidence type="ECO:0000256" key="3">
    <source>
        <dbReference type="ARBA" id="ARBA00023002"/>
    </source>
</evidence>
<proteinExistence type="inferred from homology"/>
<keyword evidence="6" id="KW-1185">Reference proteome</keyword>
<sequence>MRCLLAIALSVPLFGQATRVDDAALKNSAKLTSDGDWLSYGLTPGETRYSPLKQIDRSNVKRLGLVWSYEVGDGGGDQEATPLVWNNTIFGVTNWSIVFAVDARTGKEKWRWDPLVNRKATSDKMCCGVVNRGLALYHNKVYVPVNDGRLEALEADTGKPVWEARVCWVQHEQTLTMAPRIAKGKVIVGAAGGDRPTRGFFAAYDAETGREVWRFYTVPGDPAKGFESSAMRKAAATWEGEWWKLGGGGAVWDGISYDPDSELLYVGTGNAEPWPQALRTKDVSTGRDNLYVASIVAVHVDTGELKWHYQMVPGDEWDYDSVQQMILADLNINGRTRKVIMQANKNGFFYVLDRITG</sequence>
<protein>
    <submittedName>
        <fullName evidence="5">PQQ-binding-like beta-propeller repeat protein</fullName>
    </submittedName>
</protein>
<dbReference type="InterPro" id="IPR011047">
    <property type="entry name" value="Quinoprotein_ADH-like_sf"/>
</dbReference>
<evidence type="ECO:0000259" key="4">
    <source>
        <dbReference type="Pfam" id="PF01011"/>
    </source>
</evidence>
<dbReference type="AlphaFoldDB" id="A0A7V8NT90"/>